<evidence type="ECO:0000313" key="1">
    <source>
        <dbReference type="EMBL" id="KAL0831834.1"/>
    </source>
</evidence>
<reference evidence="1 2" key="1">
    <citation type="submission" date="2024-06" db="EMBL/GenBank/DDBJ databases">
        <title>A chromosome-level genome assembly of beet webworm, Loxostege sticticalis.</title>
        <authorList>
            <person name="Zhang Y."/>
        </authorList>
    </citation>
    <scope>NUCLEOTIDE SEQUENCE [LARGE SCALE GENOMIC DNA]</scope>
    <source>
        <strain evidence="1">AQ028</strain>
        <tissue evidence="1">Male pupae</tissue>
    </source>
</reference>
<comment type="caution">
    <text evidence="1">The sequence shown here is derived from an EMBL/GenBank/DDBJ whole genome shotgun (WGS) entry which is preliminary data.</text>
</comment>
<organism evidence="1 2">
    <name type="scientific">Loxostege sticticalis</name>
    <name type="common">Beet webworm moth</name>
    <dbReference type="NCBI Taxonomy" id="481309"/>
    <lineage>
        <taxon>Eukaryota</taxon>
        <taxon>Metazoa</taxon>
        <taxon>Ecdysozoa</taxon>
        <taxon>Arthropoda</taxon>
        <taxon>Hexapoda</taxon>
        <taxon>Insecta</taxon>
        <taxon>Pterygota</taxon>
        <taxon>Neoptera</taxon>
        <taxon>Endopterygota</taxon>
        <taxon>Lepidoptera</taxon>
        <taxon>Glossata</taxon>
        <taxon>Ditrysia</taxon>
        <taxon>Pyraloidea</taxon>
        <taxon>Crambidae</taxon>
        <taxon>Pyraustinae</taxon>
        <taxon>Loxostege</taxon>
    </lineage>
</organism>
<evidence type="ECO:0000313" key="2">
    <source>
        <dbReference type="Proteomes" id="UP001549921"/>
    </source>
</evidence>
<dbReference type="Proteomes" id="UP001549921">
    <property type="component" value="Unassembled WGS sequence"/>
</dbReference>
<gene>
    <name evidence="1" type="ORF">ABMA28_001364</name>
</gene>
<name>A0ABD0T1E9_LOXSC</name>
<protein>
    <submittedName>
        <fullName evidence="1">Uncharacterized protein</fullName>
    </submittedName>
</protein>
<dbReference type="AlphaFoldDB" id="A0ABD0T1E9"/>
<accession>A0ABD0T1E9</accession>
<sequence>MAYYGTLYCVYTASCYNGGADFVIPIPEVTVTIGGSVSSIPVQYEELVVPIAFEPVPYAQPNFQPNFQPSFQPNFQPSFQPNFNPSYMPQPRQLIILNDGNKDDISWLYLLLLLGNFNGNNNGGCGGCYNNCYSC</sequence>
<proteinExistence type="predicted"/>
<dbReference type="EMBL" id="JBEDNZ010000011">
    <property type="protein sequence ID" value="KAL0831834.1"/>
    <property type="molecule type" value="Genomic_DNA"/>
</dbReference>